<dbReference type="Gene3D" id="1.20.5.170">
    <property type="match status" value="1"/>
</dbReference>
<feature type="compositionally biased region" description="Basic and acidic residues" evidence="1">
    <location>
        <begin position="261"/>
        <end position="272"/>
    </location>
</feature>
<feature type="compositionally biased region" description="Polar residues" evidence="1">
    <location>
        <begin position="240"/>
        <end position="260"/>
    </location>
</feature>
<gene>
    <name evidence="3" type="ORF">FRACYDRAFT_194294</name>
</gene>
<dbReference type="AlphaFoldDB" id="A0A1E7EWM9"/>
<proteinExistence type="predicted"/>
<feature type="domain" description="BZIP" evidence="2">
    <location>
        <begin position="114"/>
        <end position="128"/>
    </location>
</feature>
<dbReference type="PROSITE" id="PS00036">
    <property type="entry name" value="BZIP_BASIC"/>
    <property type="match status" value="1"/>
</dbReference>
<organism evidence="3 4">
    <name type="scientific">Fragilariopsis cylindrus CCMP1102</name>
    <dbReference type="NCBI Taxonomy" id="635003"/>
    <lineage>
        <taxon>Eukaryota</taxon>
        <taxon>Sar</taxon>
        <taxon>Stramenopiles</taxon>
        <taxon>Ochrophyta</taxon>
        <taxon>Bacillariophyta</taxon>
        <taxon>Bacillariophyceae</taxon>
        <taxon>Bacillariophycidae</taxon>
        <taxon>Bacillariales</taxon>
        <taxon>Bacillariaceae</taxon>
        <taxon>Fragilariopsis</taxon>
    </lineage>
</organism>
<evidence type="ECO:0000313" key="4">
    <source>
        <dbReference type="Proteomes" id="UP000095751"/>
    </source>
</evidence>
<dbReference type="OrthoDB" id="48969at2759"/>
<dbReference type="InterPro" id="IPR004827">
    <property type="entry name" value="bZIP"/>
</dbReference>
<feature type="compositionally biased region" description="Basic and acidic residues" evidence="1">
    <location>
        <begin position="228"/>
        <end position="238"/>
    </location>
</feature>
<name>A0A1E7EWM9_9STRA</name>
<reference evidence="3 4" key="1">
    <citation type="submission" date="2016-09" db="EMBL/GenBank/DDBJ databases">
        <title>Extensive genetic diversity and differential bi-allelic expression allows diatom success in the polar Southern Ocean.</title>
        <authorList>
            <consortium name="DOE Joint Genome Institute"/>
            <person name="Mock T."/>
            <person name="Otillar R.P."/>
            <person name="Strauss J."/>
            <person name="Dupont C."/>
            <person name="Frickenhaus S."/>
            <person name="Maumus F."/>
            <person name="Mcmullan M."/>
            <person name="Sanges R."/>
            <person name="Schmutz J."/>
            <person name="Toseland A."/>
            <person name="Valas R."/>
            <person name="Veluchamy A."/>
            <person name="Ward B.J."/>
            <person name="Allen A."/>
            <person name="Barry K."/>
            <person name="Falciatore A."/>
            <person name="Ferrante M."/>
            <person name="Fortunato A.E."/>
            <person name="Gloeckner G."/>
            <person name="Gruber A."/>
            <person name="Hipkin R."/>
            <person name="Janech M."/>
            <person name="Kroth P."/>
            <person name="Leese F."/>
            <person name="Lindquist E."/>
            <person name="Lyon B.R."/>
            <person name="Martin J."/>
            <person name="Mayer C."/>
            <person name="Parker M."/>
            <person name="Quesneville H."/>
            <person name="Raymond J."/>
            <person name="Uhlig C."/>
            <person name="Valentin K.U."/>
            <person name="Worden A.Z."/>
            <person name="Armbrust E.V."/>
            <person name="Bowler C."/>
            <person name="Green B."/>
            <person name="Moulton V."/>
            <person name="Van Oosterhout C."/>
            <person name="Grigoriev I."/>
        </authorList>
    </citation>
    <scope>NUCLEOTIDE SEQUENCE [LARGE SCALE GENOMIC DNA]</scope>
    <source>
        <strain evidence="3 4">CCMP1102</strain>
    </source>
</reference>
<feature type="compositionally biased region" description="Basic and acidic residues" evidence="1">
    <location>
        <begin position="102"/>
        <end position="111"/>
    </location>
</feature>
<dbReference type="Proteomes" id="UP000095751">
    <property type="component" value="Unassembled WGS sequence"/>
</dbReference>
<dbReference type="InterPro" id="IPR046347">
    <property type="entry name" value="bZIP_sf"/>
</dbReference>
<dbReference type="KEGG" id="fcy:FRACYDRAFT_194294"/>
<evidence type="ECO:0000313" key="3">
    <source>
        <dbReference type="EMBL" id="OEU10266.1"/>
    </source>
</evidence>
<feature type="compositionally biased region" description="Polar residues" evidence="1">
    <location>
        <begin position="216"/>
        <end position="227"/>
    </location>
</feature>
<feature type="region of interest" description="Disordered" evidence="1">
    <location>
        <begin position="1"/>
        <end position="135"/>
    </location>
</feature>
<dbReference type="InParanoid" id="A0A1E7EWM9"/>
<dbReference type="EMBL" id="KV784373">
    <property type="protein sequence ID" value="OEU10266.1"/>
    <property type="molecule type" value="Genomic_DNA"/>
</dbReference>
<dbReference type="SMART" id="SM00338">
    <property type="entry name" value="BRLZ"/>
    <property type="match status" value="1"/>
</dbReference>
<protein>
    <recommendedName>
        <fullName evidence="2">BZIP domain-containing protein</fullName>
    </recommendedName>
</protein>
<feature type="compositionally biased region" description="Polar residues" evidence="1">
    <location>
        <begin position="32"/>
        <end position="42"/>
    </location>
</feature>
<keyword evidence="4" id="KW-1185">Reference proteome</keyword>
<dbReference type="GO" id="GO:0003700">
    <property type="term" value="F:DNA-binding transcription factor activity"/>
    <property type="evidence" value="ECO:0007669"/>
    <property type="project" value="InterPro"/>
</dbReference>
<dbReference type="Pfam" id="PF00170">
    <property type="entry name" value="bZIP_1"/>
    <property type="match status" value="1"/>
</dbReference>
<evidence type="ECO:0000259" key="2">
    <source>
        <dbReference type="PROSITE" id="PS00036"/>
    </source>
</evidence>
<evidence type="ECO:0000256" key="1">
    <source>
        <dbReference type="SAM" id="MobiDB-lite"/>
    </source>
</evidence>
<dbReference type="SUPFAM" id="SSF57959">
    <property type="entry name" value="Leucine zipper domain"/>
    <property type="match status" value="1"/>
</dbReference>
<feature type="region of interest" description="Disordered" evidence="1">
    <location>
        <begin position="216"/>
        <end position="281"/>
    </location>
</feature>
<feature type="compositionally biased region" description="Low complexity" evidence="1">
    <location>
        <begin position="8"/>
        <end position="21"/>
    </location>
</feature>
<sequence length="294" mass="33002">MRRNRQRSSSVSTSSSATISSFADNEEEIKTSAKNSKRSLSALQEDDVEEDTPIFVSSSTSNCEEVVAEEDDDVQQTPPKKQKPHITGIKKQSRYDPGVTLNKDELKAWRKEARRVRNRESAAASRKKNRESIESLQTKVDNMTAKYTAALQYILDLEGNYEPQHQQIATTPSPSTALRQDLEEIKKTMSSSSPGTFSVSRPCSPVREVMLMPVQTVSPPTSPIPQTQEEKVQQEKIQRRQPSSVQISNNQDKNTPNNHPLSDHDHHCDHHPTSTNSQSQHIIDTMISRPIACV</sequence>
<accession>A0A1E7EWM9</accession>